<evidence type="ECO:0000256" key="2">
    <source>
        <dbReference type="ARBA" id="ARBA00023004"/>
    </source>
</evidence>
<dbReference type="STRING" id="1121301.SAMN02745912_03647"/>
<evidence type="ECO:0000259" key="4">
    <source>
        <dbReference type="PROSITE" id="PS51379"/>
    </source>
</evidence>
<dbReference type="PROSITE" id="PS00198">
    <property type="entry name" value="4FE4S_FER_1"/>
    <property type="match status" value="1"/>
</dbReference>
<dbReference type="PROSITE" id="PS51379">
    <property type="entry name" value="4FE4S_FER_2"/>
    <property type="match status" value="1"/>
</dbReference>
<dbReference type="RefSeq" id="WP_073153350.1">
    <property type="nucleotide sequence ID" value="NZ_FRAG01000087.1"/>
</dbReference>
<keyword evidence="3" id="KW-0411">Iron-sulfur</keyword>
<feature type="domain" description="4Fe-4S ferredoxin-type" evidence="4">
    <location>
        <begin position="297"/>
        <end position="328"/>
    </location>
</feature>
<dbReference type="SUPFAM" id="SSF46548">
    <property type="entry name" value="alpha-helical ferredoxin"/>
    <property type="match status" value="1"/>
</dbReference>
<keyword evidence="6" id="KW-1185">Reference proteome</keyword>
<dbReference type="InterPro" id="IPR017896">
    <property type="entry name" value="4Fe4S_Fe-S-bd"/>
</dbReference>
<accession>A0A1M6TDC1</accession>
<dbReference type="InterPro" id="IPR017900">
    <property type="entry name" value="4Fe4S_Fe_S_CS"/>
</dbReference>
<sequence>MQKRRLGRTNIETAAVGFGGIPIQKATKEKAIELIRIAKESGINFIDTARAYGKSEELIGYGINATSREHWYVATKSMARSYEEMKADIEISLRKLQLDYIDLYQMHNIKTKEIYKRVMSDSGALKALKEAKEEGKIKNIGITSHSLDILVDAIETNEFASIQFPYNPIERQGEDLFERANELDIGVIVMKPVAGGAIRNVEYSLRYILENKNVTVVIPGMDEAEHIRNNAAVANPFIPMSNMERDIIEKEAASLGTEFCRRCGYCQPCSVGIDIPTQFVLEGYLLRYDLPQWAKDRYMSLDKKAEDCIRCGMCEPRCPYNLPIVEMLKRVSQNFAK</sequence>
<dbReference type="Pfam" id="PF13534">
    <property type="entry name" value="Fer4_17"/>
    <property type="match status" value="1"/>
</dbReference>
<dbReference type="Proteomes" id="UP000184465">
    <property type="component" value="Unassembled WGS sequence"/>
</dbReference>
<dbReference type="CDD" id="cd19100">
    <property type="entry name" value="AKR_unchar"/>
    <property type="match status" value="1"/>
</dbReference>
<dbReference type="PRINTS" id="PR00069">
    <property type="entry name" value="ALDKETRDTASE"/>
</dbReference>
<dbReference type="InterPro" id="IPR023210">
    <property type="entry name" value="NADP_OxRdtase_dom"/>
</dbReference>
<dbReference type="InterPro" id="IPR036812">
    <property type="entry name" value="NAD(P)_OxRdtase_dom_sf"/>
</dbReference>
<keyword evidence="1" id="KW-0479">Metal-binding</keyword>
<dbReference type="GO" id="GO:0051536">
    <property type="term" value="F:iron-sulfur cluster binding"/>
    <property type="evidence" value="ECO:0007669"/>
    <property type="project" value="UniProtKB-KW"/>
</dbReference>
<dbReference type="Pfam" id="PF00248">
    <property type="entry name" value="Aldo_ket_red"/>
    <property type="match status" value="1"/>
</dbReference>
<dbReference type="InterPro" id="IPR053135">
    <property type="entry name" value="AKR2_Oxidoreductase"/>
</dbReference>
<keyword evidence="2" id="KW-0408">Iron</keyword>
<evidence type="ECO:0000313" key="6">
    <source>
        <dbReference type="Proteomes" id="UP000184465"/>
    </source>
</evidence>
<evidence type="ECO:0000256" key="1">
    <source>
        <dbReference type="ARBA" id="ARBA00022723"/>
    </source>
</evidence>
<reference evidence="5 6" key="1">
    <citation type="submission" date="2016-11" db="EMBL/GenBank/DDBJ databases">
        <authorList>
            <person name="Jaros S."/>
            <person name="Januszkiewicz K."/>
            <person name="Wedrychowicz H."/>
        </authorList>
    </citation>
    <scope>NUCLEOTIDE SEQUENCE [LARGE SCALE GENOMIC DNA]</scope>
    <source>
        <strain evidence="5 6">DSM 15212</strain>
    </source>
</reference>
<dbReference type="GO" id="GO:0046872">
    <property type="term" value="F:metal ion binding"/>
    <property type="evidence" value="ECO:0007669"/>
    <property type="project" value="UniProtKB-KW"/>
</dbReference>
<proteinExistence type="predicted"/>
<dbReference type="AlphaFoldDB" id="A0A1M6TDC1"/>
<dbReference type="PANTHER" id="PTHR43312">
    <property type="entry name" value="D-THREO-ALDOSE 1-DEHYDROGENASE"/>
    <property type="match status" value="1"/>
</dbReference>
<dbReference type="Gene3D" id="3.20.20.100">
    <property type="entry name" value="NADP-dependent oxidoreductase domain"/>
    <property type="match status" value="1"/>
</dbReference>
<name>A0A1M6TDC1_PARC5</name>
<evidence type="ECO:0000256" key="3">
    <source>
        <dbReference type="ARBA" id="ARBA00023014"/>
    </source>
</evidence>
<organism evidence="5 6">
    <name type="scientific">Paramaledivibacter caminithermalis (strain DSM 15212 / CIP 107654 / DViRD3)</name>
    <name type="common">Clostridium caminithermale</name>
    <dbReference type="NCBI Taxonomy" id="1121301"/>
    <lineage>
        <taxon>Bacteria</taxon>
        <taxon>Bacillati</taxon>
        <taxon>Bacillota</taxon>
        <taxon>Clostridia</taxon>
        <taxon>Peptostreptococcales</taxon>
        <taxon>Caminicellaceae</taxon>
        <taxon>Paramaledivibacter</taxon>
    </lineage>
</organism>
<evidence type="ECO:0000313" key="5">
    <source>
        <dbReference type="EMBL" id="SHK54864.1"/>
    </source>
</evidence>
<protein>
    <submittedName>
        <fullName evidence="5">Predicted oxidoreductase of the aldo/keto reductase family</fullName>
    </submittedName>
</protein>
<dbReference type="SUPFAM" id="SSF51430">
    <property type="entry name" value="NAD(P)-linked oxidoreductase"/>
    <property type="match status" value="1"/>
</dbReference>
<dbReference type="PANTHER" id="PTHR43312:SF1">
    <property type="entry name" value="NADP-DEPENDENT OXIDOREDUCTASE DOMAIN-CONTAINING PROTEIN"/>
    <property type="match status" value="1"/>
</dbReference>
<dbReference type="EMBL" id="FRAG01000087">
    <property type="protein sequence ID" value="SHK54864.1"/>
    <property type="molecule type" value="Genomic_DNA"/>
</dbReference>
<dbReference type="InterPro" id="IPR020471">
    <property type="entry name" value="AKR"/>
</dbReference>
<dbReference type="OrthoDB" id="9773828at2"/>
<dbReference type="GO" id="GO:0016491">
    <property type="term" value="F:oxidoreductase activity"/>
    <property type="evidence" value="ECO:0007669"/>
    <property type="project" value="InterPro"/>
</dbReference>
<gene>
    <name evidence="5" type="ORF">SAMN02745912_03647</name>
</gene>